<accession>A0A499UAG0</accession>
<dbReference type="PROSITE" id="PS51352">
    <property type="entry name" value="THIOREDOXIN_2"/>
    <property type="match status" value="1"/>
</dbReference>
<comment type="similarity">
    <text evidence="9">Belongs to the peroxiredoxin family. BCP/PrxQ subfamily.</text>
</comment>
<dbReference type="InterPro" id="IPR013766">
    <property type="entry name" value="Thioredoxin_domain"/>
</dbReference>
<keyword evidence="4" id="KW-0049">Antioxidant</keyword>
<evidence type="ECO:0000256" key="9">
    <source>
        <dbReference type="ARBA" id="ARBA00038489"/>
    </source>
</evidence>
<dbReference type="EMBL" id="AP019620">
    <property type="protein sequence ID" value="BBJ37553.1"/>
    <property type="molecule type" value="Genomic_DNA"/>
</dbReference>
<dbReference type="Gene3D" id="3.40.30.10">
    <property type="entry name" value="Glutaredoxin"/>
    <property type="match status" value="1"/>
</dbReference>
<evidence type="ECO:0000256" key="7">
    <source>
        <dbReference type="ARBA" id="ARBA00023284"/>
    </source>
</evidence>
<protein>
    <recommendedName>
        <fullName evidence="2">thioredoxin-dependent peroxiredoxin</fullName>
        <ecNumber evidence="2">1.11.1.24</ecNumber>
    </recommendedName>
    <alternativeName>
        <fullName evidence="10">Bacterioferritin comigratory protein</fullName>
    </alternativeName>
    <alternativeName>
        <fullName evidence="8">Thioredoxin peroxidase</fullName>
    </alternativeName>
</protein>
<evidence type="ECO:0000256" key="3">
    <source>
        <dbReference type="ARBA" id="ARBA00022559"/>
    </source>
</evidence>
<proteinExistence type="inferred from homology"/>
<dbReference type="EC" id="1.11.1.24" evidence="2"/>
<reference evidence="13 14" key="1">
    <citation type="journal article" date="2020" name="Int. J. Syst. Evol. Microbiol.">
        <title>Reclassification of Streptomyces castelarensis and Streptomyces sporoclivatus as later heterotypic synonyms of Streptomyces antimycoticus.</title>
        <authorList>
            <person name="Komaki H."/>
            <person name="Tamura T."/>
        </authorList>
    </citation>
    <scope>NUCLEOTIDE SEQUENCE [LARGE SCALE GENOMIC DNA]</scope>
    <source>
        <strain evidence="13 14">NBRC 100767</strain>
    </source>
</reference>
<dbReference type="AlphaFoldDB" id="A0A499UAG0"/>
<evidence type="ECO:0000256" key="5">
    <source>
        <dbReference type="ARBA" id="ARBA00023002"/>
    </source>
</evidence>
<keyword evidence="5" id="KW-0560">Oxidoreductase</keyword>
<evidence type="ECO:0000256" key="11">
    <source>
        <dbReference type="ARBA" id="ARBA00049091"/>
    </source>
</evidence>
<keyword evidence="3" id="KW-0575">Peroxidase</keyword>
<evidence type="ECO:0000256" key="10">
    <source>
        <dbReference type="ARBA" id="ARBA00041373"/>
    </source>
</evidence>
<keyword evidence="7" id="KW-0676">Redox-active center</keyword>
<evidence type="ECO:0000259" key="12">
    <source>
        <dbReference type="PROSITE" id="PS51352"/>
    </source>
</evidence>
<evidence type="ECO:0000313" key="13">
    <source>
        <dbReference type="EMBL" id="BBJ37553.1"/>
    </source>
</evidence>
<evidence type="ECO:0000256" key="6">
    <source>
        <dbReference type="ARBA" id="ARBA00023157"/>
    </source>
</evidence>
<name>A0A499UAG0_9ACTN</name>
<organism evidence="13 14">
    <name type="scientific">Streptomyces antimycoticus</name>
    <dbReference type="NCBI Taxonomy" id="68175"/>
    <lineage>
        <taxon>Bacteria</taxon>
        <taxon>Bacillati</taxon>
        <taxon>Actinomycetota</taxon>
        <taxon>Actinomycetes</taxon>
        <taxon>Kitasatosporales</taxon>
        <taxon>Streptomycetaceae</taxon>
        <taxon>Streptomyces</taxon>
        <taxon>Streptomyces violaceusniger group</taxon>
    </lineage>
</organism>
<keyword evidence="6" id="KW-1015">Disulfide bond</keyword>
<sequence length="165" mass="17673">MESYMTWLNAGSPFPDLTVDVAGHGRVSVREELAGDYGVVLIYRGSWCPYCNAQLRAFERARDTLAELGVKMIALSVDDEATTKALVAKLRLTFPVAHGADADEVSRATGAFVNADPTYLQSTGFVLDPSGEVVVSVYSSGAIGRLLPEDVAGLIRYIRQSAADA</sequence>
<dbReference type="PANTHER" id="PTHR42801:SF7">
    <property type="entry name" value="SLL1159 PROTEIN"/>
    <property type="match status" value="1"/>
</dbReference>
<dbReference type="PANTHER" id="PTHR42801">
    <property type="entry name" value="THIOREDOXIN-DEPENDENT PEROXIDE REDUCTASE"/>
    <property type="match status" value="1"/>
</dbReference>
<evidence type="ECO:0000256" key="1">
    <source>
        <dbReference type="ARBA" id="ARBA00003330"/>
    </source>
</evidence>
<dbReference type="GO" id="GO:0005737">
    <property type="term" value="C:cytoplasm"/>
    <property type="evidence" value="ECO:0007669"/>
    <property type="project" value="TreeGrafter"/>
</dbReference>
<dbReference type="InterPro" id="IPR036249">
    <property type="entry name" value="Thioredoxin-like_sf"/>
</dbReference>
<gene>
    <name evidence="13" type="ORF">SSPO_002710</name>
</gene>
<dbReference type="InterPro" id="IPR000866">
    <property type="entry name" value="AhpC/TSA"/>
</dbReference>
<dbReference type="GO" id="GO:0034599">
    <property type="term" value="P:cellular response to oxidative stress"/>
    <property type="evidence" value="ECO:0007669"/>
    <property type="project" value="TreeGrafter"/>
</dbReference>
<dbReference type="Pfam" id="PF00578">
    <property type="entry name" value="AhpC-TSA"/>
    <property type="match status" value="1"/>
</dbReference>
<evidence type="ECO:0000256" key="4">
    <source>
        <dbReference type="ARBA" id="ARBA00022862"/>
    </source>
</evidence>
<evidence type="ECO:0000256" key="2">
    <source>
        <dbReference type="ARBA" id="ARBA00013017"/>
    </source>
</evidence>
<dbReference type="SUPFAM" id="SSF52833">
    <property type="entry name" value="Thioredoxin-like"/>
    <property type="match status" value="1"/>
</dbReference>
<comment type="catalytic activity">
    <reaction evidence="11">
        <text>a hydroperoxide + [thioredoxin]-dithiol = an alcohol + [thioredoxin]-disulfide + H2O</text>
        <dbReference type="Rhea" id="RHEA:62620"/>
        <dbReference type="Rhea" id="RHEA-COMP:10698"/>
        <dbReference type="Rhea" id="RHEA-COMP:10700"/>
        <dbReference type="ChEBI" id="CHEBI:15377"/>
        <dbReference type="ChEBI" id="CHEBI:29950"/>
        <dbReference type="ChEBI" id="CHEBI:30879"/>
        <dbReference type="ChEBI" id="CHEBI:35924"/>
        <dbReference type="ChEBI" id="CHEBI:50058"/>
        <dbReference type="EC" id="1.11.1.24"/>
    </reaction>
</comment>
<evidence type="ECO:0000313" key="14">
    <source>
        <dbReference type="Proteomes" id="UP000463951"/>
    </source>
</evidence>
<dbReference type="Proteomes" id="UP000463951">
    <property type="component" value="Chromosome"/>
</dbReference>
<feature type="domain" description="Thioredoxin" evidence="12">
    <location>
        <begin position="8"/>
        <end position="160"/>
    </location>
</feature>
<comment type="function">
    <text evidence="1">Thiol-specific peroxidase that catalyzes the reduction of hydrogen peroxide and organic hydroperoxides to water and alcohols, respectively. Plays a role in cell protection against oxidative stress by detoxifying peroxides and as sensor of hydrogen peroxide-mediated signaling events.</text>
</comment>
<dbReference type="InterPro" id="IPR050924">
    <property type="entry name" value="Peroxiredoxin_BCP/PrxQ"/>
</dbReference>
<evidence type="ECO:0000256" key="8">
    <source>
        <dbReference type="ARBA" id="ARBA00032824"/>
    </source>
</evidence>
<dbReference type="GO" id="GO:0008379">
    <property type="term" value="F:thioredoxin peroxidase activity"/>
    <property type="evidence" value="ECO:0007669"/>
    <property type="project" value="TreeGrafter"/>
</dbReference>
<dbReference type="GO" id="GO:0045454">
    <property type="term" value="P:cell redox homeostasis"/>
    <property type="evidence" value="ECO:0007669"/>
    <property type="project" value="TreeGrafter"/>
</dbReference>